<protein>
    <submittedName>
        <fullName evidence="1">Uncharacterized protein</fullName>
    </submittedName>
</protein>
<accession>A0ACC2XWR7</accession>
<organism evidence="1 2">
    <name type="scientific">Naganishia onofrii</name>
    <dbReference type="NCBI Taxonomy" id="1851511"/>
    <lineage>
        <taxon>Eukaryota</taxon>
        <taxon>Fungi</taxon>
        <taxon>Dikarya</taxon>
        <taxon>Basidiomycota</taxon>
        <taxon>Agaricomycotina</taxon>
        <taxon>Tremellomycetes</taxon>
        <taxon>Filobasidiales</taxon>
        <taxon>Filobasidiaceae</taxon>
        <taxon>Naganishia</taxon>
    </lineage>
</organism>
<comment type="caution">
    <text evidence="1">The sequence shown here is derived from an EMBL/GenBank/DDBJ whole genome shotgun (WGS) entry which is preliminary data.</text>
</comment>
<sequence>MEKLVNYDSASGENSPNNFAPQPLSKAAVPDVPIVSISIKGAGARSTSGQYTPELPSSGTTERKTPVKIQLPNKAHSLTRRPPTPSVPFSKGLESRDKMTVRGASNTATKDFVKPIVPEVEDGEEGEVVEGEIETAKEGLTETGSVVVARQTFGENLQLTAVPTPAWLETQPLQSTENQTPQKAREGRRRNRYEASPSPPRRPSSRAPPPTSGTRDHIKWDETVEQAESRKMTAVIDDDEPRHRSSSRKSSGRSELQQSPTRSSSRPARTAGSSPHKFESRDQSSSRIDRWIPSAEDAERRAQNYGRERRMSRGGNDYEQDRRSMHADHNPPRRRGLEYDTPSEGSVDIYNQRSHRSSDTSYRYDRHDHRNDYPQQRWHNDRNPNYSSGNYHGADNGPQGYGSYRQPYAQDRRHASSQEQPNNRRREPSNNGWNQPQAQASTYPARNENGGWDNTSATSSSWTARDDGQGWDRHPERNSNESRSGTGQGGSGSQHPVEQNPYPPHNERPPSTYARQASQGLAPGNGFGSHKNGTPQSQPQGSQRLSPRPDRYLPSASPFRDEHKQLKRSGSVTLSPNDRSQSGSRSKKARVDPEPSSVSITTDVVMQSADSEVIPPPPRDTPPEPPAEEDIPAAPASPAPGIPVLKPTRIETSLASEKASLALQPQNVTNTDVPSIPFTDDRLPIATVLSEPAATQPLMVASLSSETWPSASKMPATLEAASKRIVSPFKAFSPVDQQVKSPDLPPWSPVLPASAPPGTFWKGNSPLPGQSSPKAPIITMQSTSSPPRAPTPNPNLSFSFLDFHTPAQSGNNTPLVNRMVFPRQKGQRLDPSDDEAVYGRHLIGVTKLDDFEMPTGNDKKEATLGKGTFGVVTRATRKADKRVVALKLLQPPEEAKGQGKAGVLGTTVREIKILKLLNHENIVPLLDIVIERDQAAFASDLKTFLVFPYMDHDLCGLLKNPKLEITDRLVKLYALQLLEGVAYMHHNNIVHRDLKSANILIDNQGLLQIADFGLARAVPSIVFDCDDDLFMTNMVVTRWYRAPELFMGETQYGFEVDMWSVGCILSEMWTRRVLFMGRSDPDQLKLIFDLCGTPEQDYVRFEMVLRQKEVINDNQGADSRKTIPVIEMASPARKRILRDDSRYQYAKAEFKDLLDKFLQVNPAKRISAADALNDRYFWVAPGPLPRSESVFFQQTSYIRHAWLMNLPSYRVAHLNASKERRDQQEEAEAKERSKEIERVQQAQANIQAHMVNNAVLASMPPRPHLQQPPTQLNASAYPMRTTNPYAQAAPNFYAQANMVVHSTMPPNTMSYPGAGHVPALNPYTTQTTVAYPTHAGPRQNGVGFVPNAHQPQGGNLPVHRNHGMQNNGGIPKGNQPPGAVNFRPKFKGNFPPGRSQPASGSQEQPQNQRPTNPDRFG</sequence>
<name>A0ACC2XWR7_9TREE</name>
<proteinExistence type="predicted"/>
<reference evidence="1" key="1">
    <citation type="submission" date="2023-04" db="EMBL/GenBank/DDBJ databases">
        <title>Draft Genome sequencing of Naganishia species isolated from polar environments using Oxford Nanopore Technology.</title>
        <authorList>
            <person name="Leo P."/>
            <person name="Venkateswaran K."/>
        </authorList>
    </citation>
    <scope>NUCLEOTIDE SEQUENCE</scope>
    <source>
        <strain evidence="1">DBVPG 5303</strain>
    </source>
</reference>
<keyword evidence="2" id="KW-1185">Reference proteome</keyword>
<gene>
    <name evidence="1" type="ORF">QFC24_000367</name>
</gene>
<dbReference type="EMBL" id="JASBWV010000001">
    <property type="protein sequence ID" value="KAJ9128076.1"/>
    <property type="molecule type" value="Genomic_DNA"/>
</dbReference>
<evidence type="ECO:0000313" key="2">
    <source>
        <dbReference type="Proteomes" id="UP001234202"/>
    </source>
</evidence>
<evidence type="ECO:0000313" key="1">
    <source>
        <dbReference type="EMBL" id="KAJ9128076.1"/>
    </source>
</evidence>
<dbReference type="Proteomes" id="UP001234202">
    <property type="component" value="Unassembled WGS sequence"/>
</dbReference>